<protein>
    <submittedName>
        <fullName evidence="2">Glycosyltransferase</fullName>
    </submittedName>
</protein>
<dbReference type="InterPro" id="IPR001173">
    <property type="entry name" value="Glyco_trans_2-like"/>
</dbReference>
<organism evidence="2 3">
    <name type="scientific">Arthrobacter gallicola</name>
    <dbReference type="NCBI Taxonomy" id="2762225"/>
    <lineage>
        <taxon>Bacteria</taxon>
        <taxon>Bacillati</taxon>
        <taxon>Actinomycetota</taxon>
        <taxon>Actinomycetes</taxon>
        <taxon>Micrococcales</taxon>
        <taxon>Micrococcaceae</taxon>
        <taxon>Arthrobacter</taxon>
    </lineage>
</organism>
<dbReference type="InterPro" id="IPR029044">
    <property type="entry name" value="Nucleotide-diphossugar_trans"/>
</dbReference>
<accession>A0ABR8US61</accession>
<dbReference type="RefSeq" id="WP_191807707.1">
    <property type="nucleotide sequence ID" value="NZ_JACSQD010000003.1"/>
</dbReference>
<dbReference type="PANTHER" id="PTHR22916:SF3">
    <property type="entry name" value="UDP-GLCNAC:BETAGAL BETA-1,3-N-ACETYLGLUCOSAMINYLTRANSFERASE-LIKE PROTEIN 1"/>
    <property type="match status" value="1"/>
</dbReference>
<name>A0ABR8US61_9MICC</name>
<keyword evidence="3" id="KW-1185">Reference proteome</keyword>
<sequence length="251" mass="28193">MPDRARTSVCMATYNGSQFIEEQIRSILPELGHEDELVIIDDCSTDSTVSVVRSIEDPRIRLIINDRNLGYVKTFERALAESTGDYLFLSDQDDVWIPGRLNDMKAALQDRLMVVSNCSHFGGASGRFHDIRVRPADSDRHLANIAGILVGYRLHWGCAMGLRAELLKLALPFPSYMRESHDQYLAMAGNVAGSVRYLEQDTILHRLHGENLTPDKIRGLVAIVKARLVYLGGLAALIRRRFTLRNTLKSV</sequence>
<dbReference type="Proteomes" id="UP000609874">
    <property type="component" value="Unassembled WGS sequence"/>
</dbReference>
<dbReference type="PANTHER" id="PTHR22916">
    <property type="entry name" value="GLYCOSYLTRANSFERASE"/>
    <property type="match status" value="1"/>
</dbReference>
<gene>
    <name evidence="2" type="ORF">H9639_08820</name>
</gene>
<dbReference type="Pfam" id="PF00535">
    <property type="entry name" value="Glycos_transf_2"/>
    <property type="match status" value="1"/>
</dbReference>
<evidence type="ECO:0000259" key="1">
    <source>
        <dbReference type="Pfam" id="PF00535"/>
    </source>
</evidence>
<evidence type="ECO:0000313" key="3">
    <source>
        <dbReference type="Proteomes" id="UP000609874"/>
    </source>
</evidence>
<feature type="domain" description="Glycosyltransferase 2-like" evidence="1">
    <location>
        <begin position="8"/>
        <end position="131"/>
    </location>
</feature>
<comment type="caution">
    <text evidence="2">The sequence shown here is derived from an EMBL/GenBank/DDBJ whole genome shotgun (WGS) entry which is preliminary data.</text>
</comment>
<proteinExistence type="predicted"/>
<dbReference type="SUPFAM" id="SSF53448">
    <property type="entry name" value="Nucleotide-diphospho-sugar transferases"/>
    <property type="match status" value="1"/>
</dbReference>
<dbReference type="EMBL" id="JACSQD010000003">
    <property type="protein sequence ID" value="MBD7995396.1"/>
    <property type="molecule type" value="Genomic_DNA"/>
</dbReference>
<reference evidence="2 3" key="1">
    <citation type="submission" date="2020-08" db="EMBL/GenBank/DDBJ databases">
        <title>A Genomic Blueprint of the Chicken Gut Microbiome.</title>
        <authorList>
            <person name="Gilroy R."/>
            <person name="Ravi A."/>
            <person name="Getino M."/>
            <person name="Pursley I."/>
            <person name="Horton D.L."/>
            <person name="Alikhan N.-F."/>
            <person name="Baker D."/>
            <person name="Gharbi K."/>
            <person name="Hall N."/>
            <person name="Watson M."/>
            <person name="Adriaenssens E.M."/>
            <person name="Foster-Nyarko E."/>
            <person name="Jarju S."/>
            <person name="Secka A."/>
            <person name="Antonio M."/>
            <person name="Oren A."/>
            <person name="Chaudhuri R."/>
            <person name="La Ragione R.M."/>
            <person name="Hildebrand F."/>
            <person name="Pallen M.J."/>
        </authorList>
    </citation>
    <scope>NUCLEOTIDE SEQUENCE [LARGE SCALE GENOMIC DNA]</scope>
    <source>
        <strain evidence="2 3">Sa2CUA1</strain>
    </source>
</reference>
<evidence type="ECO:0000313" key="2">
    <source>
        <dbReference type="EMBL" id="MBD7995396.1"/>
    </source>
</evidence>
<dbReference type="Gene3D" id="3.90.550.10">
    <property type="entry name" value="Spore Coat Polysaccharide Biosynthesis Protein SpsA, Chain A"/>
    <property type="match status" value="1"/>
</dbReference>